<dbReference type="RefSeq" id="WP_324772544.1">
    <property type="nucleotide sequence ID" value="NZ_BAAATS010000006.1"/>
</dbReference>
<keyword evidence="2" id="KW-1185">Reference proteome</keyword>
<reference evidence="1 2" key="1">
    <citation type="submission" date="2022-10" db="EMBL/GenBank/DDBJ databases">
        <authorList>
            <person name="Xie J."/>
            <person name="Shen N."/>
        </authorList>
    </citation>
    <scope>NUCLEOTIDE SEQUENCE [LARGE SCALE GENOMIC DNA]</scope>
    <source>
        <strain evidence="1 2">DSM 41681</strain>
    </source>
</reference>
<organism evidence="1 2">
    <name type="scientific">Streptomyces kunmingensis</name>
    <dbReference type="NCBI Taxonomy" id="68225"/>
    <lineage>
        <taxon>Bacteria</taxon>
        <taxon>Bacillati</taxon>
        <taxon>Actinomycetota</taxon>
        <taxon>Actinomycetes</taxon>
        <taxon>Kitasatosporales</taxon>
        <taxon>Streptomycetaceae</taxon>
        <taxon>Streptomyces</taxon>
    </lineage>
</organism>
<evidence type="ECO:0000313" key="1">
    <source>
        <dbReference type="EMBL" id="MEB3964826.1"/>
    </source>
</evidence>
<gene>
    <name evidence="1" type="ORF">OKJ48_32035</name>
</gene>
<comment type="caution">
    <text evidence="1">The sequence shown here is derived from an EMBL/GenBank/DDBJ whole genome shotgun (WGS) entry which is preliminary data.</text>
</comment>
<proteinExistence type="predicted"/>
<evidence type="ECO:0000313" key="2">
    <source>
        <dbReference type="Proteomes" id="UP001352223"/>
    </source>
</evidence>
<dbReference type="EMBL" id="JAOZYB010000317">
    <property type="protein sequence ID" value="MEB3964826.1"/>
    <property type="molecule type" value="Genomic_DNA"/>
</dbReference>
<protein>
    <submittedName>
        <fullName evidence="1">Uncharacterized protein</fullName>
    </submittedName>
</protein>
<dbReference type="Proteomes" id="UP001352223">
    <property type="component" value="Unassembled WGS sequence"/>
</dbReference>
<name>A0ABU6CJC6_9ACTN</name>
<sequence>MTASPELPRPGRRAAAALCALLGSPEDLRQPGVREAAERARDLLRSGAGSDELAASFRALDVLLRRAGDARGLVNASRSRVVPGITPHIKVAVCPGPAECNRVARARDLIPAPHCAVNDTRMRKGRLGSAQ</sequence>
<accession>A0ABU6CJC6</accession>